<evidence type="ECO:0000256" key="13">
    <source>
        <dbReference type="SAM" id="Phobius"/>
    </source>
</evidence>
<evidence type="ECO:0000256" key="9">
    <source>
        <dbReference type="ARBA" id="ARBA00023098"/>
    </source>
</evidence>
<protein>
    <submittedName>
        <fullName evidence="14">Erg28-like protein</fullName>
    </submittedName>
</protein>
<dbReference type="Pfam" id="PF03694">
    <property type="entry name" value="Erg28"/>
    <property type="match status" value="1"/>
</dbReference>
<dbReference type="Proteomes" id="UP000242474">
    <property type="component" value="Unassembled WGS sequence"/>
</dbReference>
<dbReference type="PANTHER" id="PTHR15451:SF19">
    <property type="entry name" value="ERGOSTEROL BIOSYNTHETIC PROTEIN 28 HOMOLOG"/>
    <property type="match status" value="1"/>
</dbReference>
<evidence type="ECO:0000256" key="6">
    <source>
        <dbReference type="ARBA" id="ARBA00022955"/>
    </source>
</evidence>
<keyword evidence="15" id="KW-1185">Reference proteome</keyword>
<evidence type="ECO:0000256" key="7">
    <source>
        <dbReference type="ARBA" id="ARBA00022989"/>
    </source>
</evidence>
<evidence type="ECO:0000256" key="4">
    <source>
        <dbReference type="ARBA" id="ARBA00022692"/>
    </source>
</evidence>
<keyword evidence="8" id="KW-0756">Sterol biosynthesis</keyword>
<keyword evidence="12" id="KW-0753">Steroid metabolism</keyword>
<evidence type="ECO:0000256" key="11">
    <source>
        <dbReference type="ARBA" id="ARBA00023166"/>
    </source>
</evidence>
<accession>A0A2G5BF67</accession>
<evidence type="ECO:0000256" key="5">
    <source>
        <dbReference type="ARBA" id="ARBA00022824"/>
    </source>
</evidence>
<dbReference type="PANTHER" id="PTHR15451">
    <property type="entry name" value="ERGOSTEROL BIOSYNTHETIC PROTEIN 28-RELATED"/>
    <property type="match status" value="1"/>
</dbReference>
<evidence type="ECO:0000256" key="3">
    <source>
        <dbReference type="ARBA" id="ARBA00022516"/>
    </source>
</evidence>
<evidence type="ECO:0000313" key="15">
    <source>
        <dbReference type="Proteomes" id="UP000242474"/>
    </source>
</evidence>
<sequence>MLGDIFTVPEGGLPKFIWLSAVFSVFNTVQCMVSPLGMTRKIYSKQPQQVTTLTSHLFATWTALSAILRYKCAFNMDNEILYDLTFWSYVIAGTHFLSEIVVFRSVKFPGPVISTFCVAITSILWMIKDRQFYID</sequence>
<comment type="similarity">
    <text evidence="2">Belongs to the ERG28 family.</text>
</comment>
<keyword evidence="7 13" id="KW-1133">Transmembrane helix</keyword>
<keyword evidence="11" id="KW-1207">Sterol metabolism</keyword>
<dbReference type="GO" id="GO:0030674">
    <property type="term" value="F:protein-macromolecule adaptor activity"/>
    <property type="evidence" value="ECO:0007669"/>
    <property type="project" value="TreeGrafter"/>
</dbReference>
<evidence type="ECO:0000256" key="2">
    <source>
        <dbReference type="ARBA" id="ARBA00005377"/>
    </source>
</evidence>
<dbReference type="AlphaFoldDB" id="A0A2G5BF67"/>
<feature type="transmembrane region" description="Helical" evidence="13">
    <location>
        <begin position="80"/>
        <end position="101"/>
    </location>
</feature>
<evidence type="ECO:0000256" key="10">
    <source>
        <dbReference type="ARBA" id="ARBA00023136"/>
    </source>
</evidence>
<feature type="transmembrane region" description="Helical" evidence="13">
    <location>
        <begin position="16"/>
        <end position="38"/>
    </location>
</feature>
<name>A0A2G5BF67_COERN</name>
<evidence type="ECO:0000313" key="14">
    <source>
        <dbReference type="EMBL" id="PIA17655.1"/>
    </source>
</evidence>
<keyword evidence="5" id="KW-0256">Endoplasmic reticulum</keyword>
<keyword evidence="4 13" id="KW-0812">Transmembrane</keyword>
<comment type="subcellular location">
    <subcellularLocation>
        <location evidence="1">Endoplasmic reticulum membrane</location>
        <topology evidence="1">Multi-pass membrane protein</topology>
    </subcellularLocation>
</comment>
<reference evidence="14 15" key="1">
    <citation type="journal article" date="2015" name="Genome Biol. Evol.">
        <title>Phylogenomic analyses indicate that early fungi evolved digesting cell walls of algal ancestors of land plants.</title>
        <authorList>
            <person name="Chang Y."/>
            <person name="Wang S."/>
            <person name="Sekimoto S."/>
            <person name="Aerts A.L."/>
            <person name="Choi C."/>
            <person name="Clum A."/>
            <person name="LaButti K.M."/>
            <person name="Lindquist E.A."/>
            <person name="Yee Ngan C."/>
            <person name="Ohm R.A."/>
            <person name="Salamov A.A."/>
            <person name="Grigoriev I.V."/>
            <person name="Spatafora J.W."/>
            <person name="Berbee M.L."/>
        </authorList>
    </citation>
    <scope>NUCLEOTIDE SEQUENCE [LARGE SCALE GENOMIC DNA]</scope>
    <source>
        <strain evidence="14 15">NRRL 1564</strain>
    </source>
</reference>
<dbReference type="EMBL" id="KZ303493">
    <property type="protein sequence ID" value="PIA17655.1"/>
    <property type="molecule type" value="Genomic_DNA"/>
</dbReference>
<dbReference type="OrthoDB" id="6485510at2759"/>
<keyword evidence="3" id="KW-0444">Lipid biosynthesis</keyword>
<gene>
    <name evidence="14" type="ORF">COEREDRAFT_7247</name>
</gene>
<keyword evidence="6" id="KW-0752">Steroid biosynthesis</keyword>
<proteinExistence type="inferred from homology"/>
<evidence type="ECO:0000256" key="8">
    <source>
        <dbReference type="ARBA" id="ARBA00023011"/>
    </source>
</evidence>
<dbReference type="STRING" id="763665.A0A2G5BF67"/>
<feature type="transmembrane region" description="Helical" evidence="13">
    <location>
        <begin position="108"/>
        <end position="127"/>
    </location>
</feature>
<dbReference type="InterPro" id="IPR005352">
    <property type="entry name" value="Erg28"/>
</dbReference>
<keyword evidence="10 13" id="KW-0472">Membrane</keyword>
<keyword evidence="9" id="KW-0443">Lipid metabolism</keyword>
<feature type="transmembrane region" description="Helical" evidence="13">
    <location>
        <begin position="50"/>
        <end position="68"/>
    </location>
</feature>
<dbReference type="GO" id="GO:0005789">
    <property type="term" value="C:endoplasmic reticulum membrane"/>
    <property type="evidence" value="ECO:0007669"/>
    <property type="project" value="UniProtKB-SubCell"/>
</dbReference>
<evidence type="ECO:0000256" key="1">
    <source>
        <dbReference type="ARBA" id="ARBA00004477"/>
    </source>
</evidence>
<evidence type="ECO:0000256" key="12">
    <source>
        <dbReference type="ARBA" id="ARBA00023221"/>
    </source>
</evidence>
<organism evidence="14 15">
    <name type="scientific">Coemansia reversa (strain ATCC 12441 / NRRL 1564)</name>
    <dbReference type="NCBI Taxonomy" id="763665"/>
    <lineage>
        <taxon>Eukaryota</taxon>
        <taxon>Fungi</taxon>
        <taxon>Fungi incertae sedis</taxon>
        <taxon>Zoopagomycota</taxon>
        <taxon>Kickxellomycotina</taxon>
        <taxon>Kickxellomycetes</taxon>
        <taxon>Kickxellales</taxon>
        <taxon>Kickxellaceae</taxon>
        <taxon>Coemansia</taxon>
    </lineage>
</organism>
<dbReference type="GO" id="GO:0016126">
    <property type="term" value="P:sterol biosynthetic process"/>
    <property type="evidence" value="ECO:0007669"/>
    <property type="project" value="UniProtKB-KW"/>
</dbReference>